<evidence type="ECO:0000313" key="1">
    <source>
        <dbReference type="EMBL" id="KKK83949.1"/>
    </source>
</evidence>
<protein>
    <submittedName>
        <fullName evidence="1">Uncharacterized protein</fullName>
    </submittedName>
</protein>
<accession>A0A0F9AZY7</accession>
<name>A0A0F9AZY7_9ZZZZ</name>
<proteinExistence type="predicted"/>
<dbReference type="EMBL" id="LAZR01051992">
    <property type="protein sequence ID" value="KKK83949.1"/>
    <property type="molecule type" value="Genomic_DNA"/>
</dbReference>
<reference evidence="1" key="1">
    <citation type="journal article" date="2015" name="Nature">
        <title>Complex archaea that bridge the gap between prokaryotes and eukaryotes.</title>
        <authorList>
            <person name="Spang A."/>
            <person name="Saw J.H."/>
            <person name="Jorgensen S.L."/>
            <person name="Zaremba-Niedzwiedzka K."/>
            <person name="Martijn J."/>
            <person name="Lind A.E."/>
            <person name="van Eijk R."/>
            <person name="Schleper C."/>
            <person name="Guy L."/>
            <person name="Ettema T.J."/>
        </authorList>
    </citation>
    <scope>NUCLEOTIDE SEQUENCE</scope>
</reference>
<gene>
    <name evidence="1" type="ORF">LCGC14_2788250</name>
</gene>
<sequence>IYINYDGGDGDSFLYFYENSSATGAWVMFDDSEDAFNFNHPVMINGAVKRSPGLTSKFNTATVLSASEVAVGTHSQISLVNLSTADGMGVMLDTLIGSAGTVGGALVHRRVSANNGQWELWNENSNTKELQFTLEPDGTLALTNKITGVTDPDDAQDVATKNYVDGVVASSISKTLAFYPNWRNANNWVFVNTDEYLRNTTIGVSTQTVYVYIDMPKDAATFTVNGSMTLTSTGVVTMTVAGEIEKRLTTGSWTGVAGSISTQRAHGGGGGDNTDTIAWDQAFTVGWEVGAQYRLKITRDLTTTVNVSVSSVNIYGATIQS</sequence>
<organism evidence="1">
    <name type="scientific">marine sediment metagenome</name>
    <dbReference type="NCBI Taxonomy" id="412755"/>
    <lineage>
        <taxon>unclassified sequences</taxon>
        <taxon>metagenomes</taxon>
        <taxon>ecological metagenomes</taxon>
    </lineage>
</organism>
<feature type="non-terminal residue" evidence="1">
    <location>
        <position position="1"/>
    </location>
</feature>
<comment type="caution">
    <text evidence="1">The sequence shown here is derived from an EMBL/GenBank/DDBJ whole genome shotgun (WGS) entry which is preliminary data.</text>
</comment>
<dbReference type="AlphaFoldDB" id="A0A0F9AZY7"/>